<evidence type="ECO:0000256" key="1">
    <source>
        <dbReference type="SAM" id="MobiDB-lite"/>
    </source>
</evidence>
<dbReference type="InParanoid" id="A0A1D3CSR2"/>
<dbReference type="VEuPathDB" id="ToxoDB:cyc_05525"/>
<feature type="compositionally biased region" description="Basic and acidic residues" evidence="1">
    <location>
        <begin position="1"/>
        <end position="12"/>
    </location>
</feature>
<sequence length="128" mass="14512">MTTMKQNEEHASHSLPQPSRSLPLRRAEGTHNGRHPSVPPLVNRKRNERKTARIQNCQEHQTEDSGVQGHAYIHKATETNIAARIRSIPDGNGIIRQQVDSLPTHIALPPLYIYRESKLQGSYKQHNS</sequence>
<dbReference type="AlphaFoldDB" id="A0A1D3CSR2"/>
<name>A0A1D3CSR2_9EIME</name>
<organism evidence="2 3">
    <name type="scientific">Cyclospora cayetanensis</name>
    <dbReference type="NCBI Taxonomy" id="88456"/>
    <lineage>
        <taxon>Eukaryota</taxon>
        <taxon>Sar</taxon>
        <taxon>Alveolata</taxon>
        <taxon>Apicomplexa</taxon>
        <taxon>Conoidasida</taxon>
        <taxon>Coccidia</taxon>
        <taxon>Eucoccidiorida</taxon>
        <taxon>Eimeriorina</taxon>
        <taxon>Eimeriidae</taxon>
        <taxon>Cyclospora</taxon>
    </lineage>
</organism>
<evidence type="ECO:0000313" key="3">
    <source>
        <dbReference type="Proteomes" id="UP000095192"/>
    </source>
</evidence>
<gene>
    <name evidence="2" type="ORF">cyc_05525</name>
</gene>
<feature type="region of interest" description="Disordered" evidence="1">
    <location>
        <begin position="1"/>
        <end position="52"/>
    </location>
</feature>
<proteinExistence type="predicted"/>
<evidence type="ECO:0000313" key="2">
    <source>
        <dbReference type="EMBL" id="OEH74222.1"/>
    </source>
</evidence>
<dbReference type="EMBL" id="JROU02002094">
    <property type="protein sequence ID" value="OEH74222.1"/>
    <property type="molecule type" value="Genomic_DNA"/>
</dbReference>
<keyword evidence="3" id="KW-1185">Reference proteome</keyword>
<comment type="caution">
    <text evidence="2">The sequence shown here is derived from an EMBL/GenBank/DDBJ whole genome shotgun (WGS) entry which is preliminary data.</text>
</comment>
<protein>
    <submittedName>
        <fullName evidence="2">Uncharacterized protein</fullName>
    </submittedName>
</protein>
<reference evidence="2 3" key="1">
    <citation type="journal article" date="2016" name="BMC Genomics">
        <title>Comparative genomics reveals Cyclospora cayetanensis possesses coccidia-like metabolism and invasion components but unique surface antigens.</title>
        <authorList>
            <person name="Liu S."/>
            <person name="Wang L."/>
            <person name="Zheng H."/>
            <person name="Xu Z."/>
            <person name="Roellig D.M."/>
            <person name="Li N."/>
            <person name="Frace M.A."/>
            <person name="Tang K."/>
            <person name="Arrowood M.J."/>
            <person name="Moss D.M."/>
            <person name="Zhang L."/>
            <person name="Feng Y."/>
            <person name="Xiao L."/>
        </authorList>
    </citation>
    <scope>NUCLEOTIDE SEQUENCE [LARGE SCALE GENOMIC DNA]</scope>
    <source>
        <strain evidence="2 3">CHN_HEN01</strain>
    </source>
</reference>
<dbReference type="Proteomes" id="UP000095192">
    <property type="component" value="Unassembled WGS sequence"/>
</dbReference>
<accession>A0A1D3CSR2</accession>